<evidence type="ECO:0000256" key="7">
    <source>
        <dbReference type="ARBA" id="ARBA00022932"/>
    </source>
</evidence>
<protein>
    <submittedName>
        <fullName evidence="10">MerR family transcriptional regulator</fullName>
    </submittedName>
</protein>
<evidence type="ECO:0000259" key="9">
    <source>
        <dbReference type="PROSITE" id="PS50937"/>
    </source>
</evidence>
<dbReference type="GO" id="GO:0006271">
    <property type="term" value="P:DNA strand elongation involved in DNA replication"/>
    <property type="evidence" value="ECO:0007669"/>
    <property type="project" value="TreeGrafter"/>
</dbReference>
<keyword evidence="11" id="KW-1185">Reference proteome</keyword>
<dbReference type="GO" id="GO:0009360">
    <property type="term" value="C:DNA polymerase III complex"/>
    <property type="evidence" value="ECO:0007669"/>
    <property type="project" value="InterPro"/>
</dbReference>
<dbReference type="Pfam" id="PF13411">
    <property type="entry name" value="MerR_1"/>
    <property type="match status" value="1"/>
</dbReference>
<dbReference type="InterPro" id="IPR000551">
    <property type="entry name" value="MerR-type_HTH_dom"/>
</dbReference>
<dbReference type="GO" id="GO:0003677">
    <property type="term" value="F:DNA binding"/>
    <property type="evidence" value="ECO:0007669"/>
    <property type="project" value="UniProtKB-KW"/>
</dbReference>
<dbReference type="EMBL" id="RCZM01000006">
    <property type="protein sequence ID" value="TPG13918.1"/>
    <property type="molecule type" value="Genomic_DNA"/>
</dbReference>
<proteinExistence type="inferred from homology"/>
<evidence type="ECO:0000256" key="4">
    <source>
        <dbReference type="ARBA" id="ARBA00022679"/>
    </source>
</evidence>
<dbReference type="InterPro" id="IPR001001">
    <property type="entry name" value="DNA_polIII_beta"/>
</dbReference>
<evidence type="ECO:0000256" key="5">
    <source>
        <dbReference type="ARBA" id="ARBA00022695"/>
    </source>
</evidence>
<dbReference type="InterPro" id="IPR022637">
    <property type="entry name" value="DNA_polIII_beta_cen"/>
</dbReference>
<dbReference type="SMART" id="SM00480">
    <property type="entry name" value="POL3Bc"/>
    <property type="match status" value="1"/>
</dbReference>
<evidence type="ECO:0000313" key="11">
    <source>
        <dbReference type="Proteomes" id="UP000317722"/>
    </source>
</evidence>
<evidence type="ECO:0000313" key="10">
    <source>
        <dbReference type="EMBL" id="TPG13918.1"/>
    </source>
</evidence>
<keyword evidence="8" id="KW-0238">DNA-binding</keyword>
<dbReference type="InterPro" id="IPR046938">
    <property type="entry name" value="DNA_clamp_sf"/>
</dbReference>
<dbReference type="Gene3D" id="1.10.1660.10">
    <property type="match status" value="1"/>
</dbReference>
<dbReference type="SMART" id="SM00422">
    <property type="entry name" value="HTH_MERR"/>
    <property type="match status" value="1"/>
</dbReference>
<comment type="caution">
    <text evidence="10">The sequence shown here is derived from an EMBL/GenBank/DDBJ whole genome shotgun (WGS) entry which is preliminary data.</text>
</comment>
<dbReference type="SUPFAM" id="SSF46955">
    <property type="entry name" value="Putative DNA-binding domain"/>
    <property type="match status" value="1"/>
</dbReference>
<comment type="subcellular location">
    <subcellularLocation>
        <location evidence="1">Cytoplasm</location>
    </subcellularLocation>
</comment>
<dbReference type="InterPro" id="IPR009061">
    <property type="entry name" value="DNA-bd_dom_put_sf"/>
</dbReference>
<name>A0A502CLX6_9MICO</name>
<dbReference type="Pfam" id="PF02767">
    <property type="entry name" value="DNA_pol3_beta_2"/>
    <property type="match status" value="1"/>
</dbReference>
<dbReference type="Gene3D" id="3.10.150.10">
    <property type="entry name" value="DNA Polymerase III, subunit A, domain 2"/>
    <property type="match status" value="2"/>
</dbReference>
<dbReference type="GO" id="GO:0006355">
    <property type="term" value="P:regulation of DNA-templated transcription"/>
    <property type="evidence" value="ECO:0007669"/>
    <property type="project" value="InterPro"/>
</dbReference>
<evidence type="ECO:0000256" key="1">
    <source>
        <dbReference type="ARBA" id="ARBA00004496"/>
    </source>
</evidence>
<keyword evidence="5" id="KW-0548">Nucleotidyltransferase</keyword>
<dbReference type="OrthoDB" id="7849865at2"/>
<gene>
    <name evidence="10" type="ORF">EAH86_16965</name>
</gene>
<dbReference type="PROSITE" id="PS50937">
    <property type="entry name" value="HTH_MERR_2"/>
    <property type="match status" value="1"/>
</dbReference>
<dbReference type="GO" id="GO:0003887">
    <property type="term" value="F:DNA-directed DNA polymerase activity"/>
    <property type="evidence" value="ECO:0007669"/>
    <property type="project" value="UniProtKB-KW"/>
</dbReference>
<dbReference type="PANTHER" id="PTHR30478:SF0">
    <property type="entry name" value="BETA SLIDING CLAMP"/>
    <property type="match status" value="1"/>
</dbReference>
<keyword evidence="6" id="KW-0235">DNA replication</keyword>
<evidence type="ECO:0000256" key="8">
    <source>
        <dbReference type="ARBA" id="ARBA00023125"/>
    </source>
</evidence>
<feature type="domain" description="HTH merR-type" evidence="9">
    <location>
        <begin position="12"/>
        <end position="82"/>
    </location>
</feature>
<reference evidence="10 11" key="1">
    <citation type="journal article" date="2019" name="Environ. Microbiol.">
        <title>Species interactions and distinct microbial communities in high Arctic permafrost affected cryosols are associated with the CH4 and CO2 gas fluxes.</title>
        <authorList>
            <person name="Altshuler I."/>
            <person name="Hamel J."/>
            <person name="Turney S."/>
            <person name="Magnuson E."/>
            <person name="Levesque R."/>
            <person name="Greer C."/>
            <person name="Whyte L.G."/>
        </authorList>
    </citation>
    <scope>NUCLEOTIDE SEQUENCE [LARGE SCALE GENOMIC DNA]</scope>
    <source>
        <strain evidence="10 11">S9.3A</strain>
    </source>
</reference>
<evidence type="ECO:0000256" key="2">
    <source>
        <dbReference type="ARBA" id="ARBA00010752"/>
    </source>
</evidence>
<dbReference type="PANTHER" id="PTHR30478">
    <property type="entry name" value="DNA POLYMERASE III SUBUNIT BETA"/>
    <property type="match status" value="1"/>
</dbReference>
<sequence>MRREVALVENELLSIGRLASISGLPVSALRFYDGAGVLPPSVVDPSSGYRFYQPSQVVQARLVAHLRRVGLPLDDIRTILADPARAGSILTAHLGRLEAGLADARREISIVHHMLENTETTMHKFTLPADELIRALREVRHAVCEDPGQPRLNGVFLDSEPGQVRVVATDRYRLTTSTVATSEQRDLRLLLPTAAVDELLGRDYSGSVEVTVSQGTITLSGDGGTVRAQVPDVDFPPYRSWLELGRTEVPFDAAALRAALTAEATETQSRANDGVTYEVSRLSVTRSTVEVGASDDPDAQVVGVNREFLLQALEGGAQLTLALDDPIAPLAIRNPDREGALSILMPVRLEQPA</sequence>
<dbReference type="SUPFAM" id="SSF55979">
    <property type="entry name" value="DNA clamp"/>
    <property type="match status" value="2"/>
</dbReference>
<evidence type="ECO:0000256" key="6">
    <source>
        <dbReference type="ARBA" id="ARBA00022705"/>
    </source>
</evidence>
<dbReference type="GO" id="GO:0008408">
    <property type="term" value="F:3'-5' exonuclease activity"/>
    <property type="evidence" value="ECO:0007669"/>
    <property type="project" value="InterPro"/>
</dbReference>
<keyword evidence="7" id="KW-0239">DNA-directed DNA polymerase</keyword>
<dbReference type="GO" id="GO:0005737">
    <property type="term" value="C:cytoplasm"/>
    <property type="evidence" value="ECO:0007669"/>
    <property type="project" value="UniProtKB-SubCell"/>
</dbReference>
<dbReference type="CDD" id="cd00140">
    <property type="entry name" value="beta_clamp"/>
    <property type="match status" value="1"/>
</dbReference>
<evidence type="ECO:0000256" key="3">
    <source>
        <dbReference type="ARBA" id="ARBA00022490"/>
    </source>
</evidence>
<dbReference type="AlphaFoldDB" id="A0A502CLX6"/>
<dbReference type="Proteomes" id="UP000317722">
    <property type="component" value="Unassembled WGS sequence"/>
</dbReference>
<keyword evidence="3" id="KW-0963">Cytoplasm</keyword>
<organism evidence="10 11">
    <name type="scientific">Pedococcus bigeumensis</name>
    <dbReference type="NCBI Taxonomy" id="433644"/>
    <lineage>
        <taxon>Bacteria</taxon>
        <taxon>Bacillati</taxon>
        <taxon>Actinomycetota</taxon>
        <taxon>Actinomycetes</taxon>
        <taxon>Micrococcales</taxon>
        <taxon>Intrasporangiaceae</taxon>
        <taxon>Pedococcus</taxon>
    </lineage>
</organism>
<comment type="similarity">
    <text evidence="2">Belongs to the beta sliding clamp family.</text>
</comment>
<keyword evidence="4" id="KW-0808">Transferase</keyword>
<accession>A0A502CLX6</accession>